<evidence type="ECO:0000313" key="2">
    <source>
        <dbReference type="Proteomes" id="UP000633814"/>
    </source>
</evidence>
<sequence>MRINLGDVLKENDDDSIIKVIGIDEHEVFYDAWWEHSQTWGLEKSRTATFYRLGLEFCLDSYSFVRNEPLNQKELLKFQPDLPHRTANLSDWHWNQIEYKTLEEFQDKLGLCADTLKFQEHIKVSKLAIIPLGANGGHKPKVILTPDNGEIFTPIELLWKAHNIQAEYKTNIVSGVGIYRLGISNNVPSYYLGGKGDQAGNFEL</sequence>
<dbReference type="EMBL" id="JAEINI020000007">
    <property type="protein sequence ID" value="MCB5227385.1"/>
    <property type="molecule type" value="Genomic_DNA"/>
</dbReference>
<name>A0ABS8C5I1_9ALTE</name>
<gene>
    <name evidence="1" type="ORF">JAO78_011220</name>
</gene>
<dbReference type="Proteomes" id="UP000633814">
    <property type="component" value="Unassembled WGS sequence"/>
</dbReference>
<dbReference type="RefSeq" id="WP_226751453.1">
    <property type="nucleotide sequence ID" value="NZ_JAEINI020000007.1"/>
</dbReference>
<keyword evidence="2" id="KW-1185">Reference proteome</keyword>
<protein>
    <submittedName>
        <fullName evidence="1">Uncharacterized protein</fullName>
    </submittedName>
</protein>
<evidence type="ECO:0000313" key="1">
    <source>
        <dbReference type="EMBL" id="MCB5227385.1"/>
    </source>
</evidence>
<comment type="caution">
    <text evidence="1">The sequence shown here is derived from an EMBL/GenBank/DDBJ whole genome shotgun (WGS) entry which is preliminary data.</text>
</comment>
<accession>A0ABS8C5I1</accession>
<reference evidence="1 2" key="1">
    <citation type="submission" date="2021-10" db="EMBL/GenBank/DDBJ databases">
        <title>Alishewanella koreense sp. nov. isolated from seawater of southwestern coast in South Korea and the proposal for the reclassification of Rheinheimera perlucida and Rheinheimera tuosuensis as Arsukibacterium perlucida and Arsukibacterium tuosuensis.</title>
        <authorList>
            <person name="Kim K.H."/>
            <person name="Ruan W."/>
            <person name="Kim K.R."/>
            <person name="Baek J.H."/>
            <person name="Jeon C.O."/>
        </authorList>
    </citation>
    <scope>NUCLEOTIDE SEQUENCE [LARGE SCALE GENOMIC DNA]</scope>
    <source>
        <strain evidence="1 2">16-MA</strain>
    </source>
</reference>
<proteinExistence type="predicted"/>
<organism evidence="1 2">
    <name type="scientific">Alishewanella maricola</name>
    <dbReference type="NCBI Taxonomy" id="2795740"/>
    <lineage>
        <taxon>Bacteria</taxon>
        <taxon>Pseudomonadati</taxon>
        <taxon>Pseudomonadota</taxon>
        <taxon>Gammaproteobacteria</taxon>
        <taxon>Alteromonadales</taxon>
        <taxon>Alteromonadaceae</taxon>
        <taxon>Alishewanella</taxon>
    </lineage>
</organism>